<name>A0A1G2DVK4_9BACT</name>
<keyword evidence="1" id="KW-0472">Membrane</keyword>
<proteinExistence type="predicted"/>
<reference evidence="2 3" key="1">
    <citation type="journal article" date="2016" name="Nat. Commun.">
        <title>Thousands of microbial genomes shed light on interconnected biogeochemical processes in an aquifer system.</title>
        <authorList>
            <person name="Anantharaman K."/>
            <person name="Brown C.T."/>
            <person name="Hug L.A."/>
            <person name="Sharon I."/>
            <person name="Castelle C.J."/>
            <person name="Probst A.J."/>
            <person name="Thomas B.C."/>
            <person name="Singh A."/>
            <person name="Wilkins M.J."/>
            <person name="Karaoz U."/>
            <person name="Brodie E.L."/>
            <person name="Williams K.H."/>
            <person name="Hubbard S.S."/>
            <person name="Banfield J.F."/>
        </authorList>
    </citation>
    <scope>NUCLEOTIDE SEQUENCE [LARGE SCALE GENOMIC DNA]</scope>
</reference>
<keyword evidence="1" id="KW-1133">Transmembrane helix</keyword>
<protein>
    <recommendedName>
        <fullName evidence="4">DUF11 domain-containing protein</fullName>
    </recommendedName>
</protein>
<keyword evidence="1" id="KW-0812">Transmembrane</keyword>
<dbReference type="EMBL" id="MHLW01000029">
    <property type="protein sequence ID" value="OGZ17649.1"/>
    <property type="molecule type" value="Genomic_DNA"/>
</dbReference>
<evidence type="ECO:0000313" key="3">
    <source>
        <dbReference type="Proteomes" id="UP000178893"/>
    </source>
</evidence>
<dbReference type="Proteomes" id="UP000178893">
    <property type="component" value="Unassembled WGS sequence"/>
</dbReference>
<gene>
    <name evidence="2" type="ORF">A2V72_02575</name>
</gene>
<accession>A0A1G2DVK4</accession>
<dbReference type="AlphaFoldDB" id="A0A1G2DVK4"/>
<evidence type="ECO:0000256" key="1">
    <source>
        <dbReference type="SAM" id="Phobius"/>
    </source>
</evidence>
<evidence type="ECO:0000313" key="2">
    <source>
        <dbReference type="EMBL" id="OGZ17649.1"/>
    </source>
</evidence>
<comment type="caution">
    <text evidence="2">The sequence shown here is derived from an EMBL/GenBank/DDBJ whole genome shotgun (WGS) entry which is preliminary data.</text>
</comment>
<feature type="transmembrane region" description="Helical" evidence="1">
    <location>
        <begin position="5"/>
        <end position="24"/>
    </location>
</feature>
<organism evidence="2 3">
    <name type="scientific">Candidatus Nealsonbacteria bacterium RBG_13_37_56</name>
    <dbReference type="NCBI Taxonomy" id="1801661"/>
    <lineage>
        <taxon>Bacteria</taxon>
        <taxon>Candidatus Nealsoniibacteriota</taxon>
    </lineage>
</organism>
<evidence type="ECO:0008006" key="4">
    <source>
        <dbReference type="Google" id="ProtNLM"/>
    </source>
</evidence>
<sequence length="544" mass="61604">MRKYIFIAIFVLALGLGLAGYWYWQQNPYSKEVLKLEILGPDIALASYEVTYTVKYKNNGDIRLEEPRLIFEFPEYTLLEPGASRRIEIGPEELGDIYPGEEKTFQFKGRLLGKEKEVKTAKAWLSYQPKNLQARYESTTSFSTTVDFVPLTFNFDLASKVEAGREFDFSINYFSSLDYPFSNLGIKVLYPDGFEFIQSAPKGLDNSDFEIVLLNPAEGGRIEIQGKLSGNLNEQKIFKATIGIWKDDEFIVLKEITRGTEITKPQLSVFQQINSQSNYIANPGDMLHYEIFFRNISDEPFQDLFLALTLEGDGFDFDTVKAESGQFQQGDNSIIWDWRSVPKLKFLDQGKEGKVEFWINLKESWSSGEKEALLKSSILISQVKEEFETKVNSKLEISQQASYEDEVFGNSGPMPPEAGNSTTHTVIWQVKNYFNDLKNVKVKAVLPSNVRLTGKIFPESESSKFAFDSGSREIVWMIGDMEAGTGIFNDGPNIAFQISLTPDLNQRNTNALLINEARISGEDQWTESAIEVESDSVKTASPVR</sequence>